<evidence type="ECO:0000313" key="2">
    <source>
        <dbReference type="Proteomes" id="UP000293045"/>
    </source>
</evidence>
<dbReference type="Proteomes" id="UP000293045">
    <property type="component" value="Unassembled WGS sequence"/>
</dbReference>
<comment type="caution">
    <text evidence="1">The sequence shown here is derived from an EMBL/GenBank/DDBJ whole genome shotgun (WGS) entry which is preliminary data.</text>
</comment>
<protein>
    <submittedName>
        <fullName evidence="1">Uncharacterized protein</fullName>
    </submittedName>
</protein>
<reference evidence="1 2" key="1">
    <citation type="submission" date="2017-12" db="EMBL/GenBank/DDBJ databases">
        <authorList>
            <person name="Pombert J.-F."/>
            <person name="Haag K.L."/>
            <person name="Ebert D."/>
        </authorList>
    </citation>
    <scope>NUCLEOTIDE SEQUENCE [LARGE SCALE GENOMIC DNA]</scope>
    <source>
        <strain evidence="1">IL-BN-2</strain>
    </source>
</reference>
<dbReference type="VEuPathDB" id="MicrosporidiaDB:CWI39_0253p0010"/>
<organism evidence="1 2">
    <name type="scientific">Hamiltosporidium magnivora</name>
    <dbReference type="NCBI Taxonomy" id="148818"/>
    <lineage>
        <taxon>Eukaryota</taxon>
        <taxon>Fungi</taxon>
        <taxon>Fungi incertae sedis</taxon>
        <taxon>Microsporidia</taxon>
        <taxon>Dubosqiidae</taxon>
        <taxon>Hamiltosporidium</taxon>
    </lineage>
</organism>
<dbReference type="AlphaFoldDB" id="A0A4Q9LKN7"/>
<accession>A0A4Q9LKN7</accession>
<sequence>MRRIFCNRGRIPVIDWRASLVPAAAVIPAPGWYPREIKYMGYGDSTIARLKLEEIDGRTPPGVESIEGDSPVVTSNGQKTCCNVPTEFMCAENGRYKARPDAVLIGRWAGAYTSADLGGSSYNSSGKEDPVELDSSVTPGSCAAVASCASDPYLSDGEFDWGGTSARLQRRWPKAIPLLTEHLAMATLLFDSSIPSRDRLVLHYCYGTKGADARPLVVPISGKVRAKQRPGTEELKASKLQRGPTVLSSMKTTCLGAAAVIHKIASG</sequence>
<dbReference type="EMBL" id="PIXR01000253">
    <property type="protein sequence ID" value="TBU07901.1"/>
    <property type="molecule type" value="Genomic_DNA"/>
</dbReference>
<evidence type="ECO:0000313" key="1">
    <source>
        <dbReference type="EMBL" id="TBU07901.1"/>
    </source>
</evidence>
<name>A0A4Q9LKN7_9MICR</name>
<proteinExistence type="predicted"/>
<gene>
    <name evidence="1" type="ORF">CWI39_0253p0010</name>
</gene>